<evidence type="ECO:0000256" key="1">
    <source>
        <dbReference type="SAM" id="MobiDB-lite"/>
    </source>
</evidence>
<sequence length="529" mass="59298">MAPSAETECLHSGAVDEPIDPSTVPRDILDTNDPPAEYNFPSIQEFVSRGSARRAFLDAKIAPLQEELGKLLEERNALDTEIRKHEGALSPLRRMPTEIISLIFTTFIATDLLENYGIMDIHGGPWVLGAVCSRWRNVILSQPCFWADIGLDFSDCPPESPSLAGIIPMVEAHLARSQKFPLNITFRTFYDHECTERDQHLLNLLAQHCDRWETITLSGPVDLYSHLGAIRGNLPILRKLDITCEEYDDDDLDDIDIPHLFEVCPKLQEAFLNAGGSGYAAVNAVLPYSQLLRYSANNSAMNHFDVLHAATNLVDCVLRFTEVHHVPTPHGKPDRVATSAPPFHVNDNGPRSPGYPRAPGVRLPELQKLFVGKIQSAADIPILLHAAKTITDLCLHFPRDFASDLFSLLENPTRDPEQTAAIPALHSLSICLGPFSRRLGGPLDEDQLMRAVESQWQDGRLRSFQLYAIKFSPSAATLERMDTLRRQGMEIVLFELSNSLSNMMIPQDFRLFWDGNDFYEKLLLEPEDE</sequence>
<gene>
    <name evidence="2" type="ORF">MVEN_00954500</name>
</gene>
<dbReference type="AlphaFoldDB" id="A0A8H7D228"/>
<evidence type="ECO:0000313" key="3">
    <source>
        <dbReference type="Proteomes" id="UP000620124"/>
    </source>
</evidence>
<organism evidence="2 3">
    <name type="scientific">Mycena venus</name>
    <dbReference type="NCBI Taxonomy" id="2733690"/>
    <lineage>
        <taxon>Eukaryota</taxon>
        <taxon>Fungi</taxon>
        <taxon>Dikarya</taxon>
        <taxon>Basidiomycota</taxon>
        <taxon>Agaricomycotina</taxon>
        <taxon>Agaricomycetes</taxon>
        <taxon>Agaricomycetidae</taxon>
        <taxon>Agaricales</taxon>
        <taxon>Marasmiineae</taxon>
        <taxon>Mycenaceae</taxon>
        <taxon>Mycena</taxon>
    </lineage>
</organism>
<accession>A0A8H7D228</accession>
<protein>
    <submittedName>
        <fullName evidence="2">F-box domain-containing protein</fullName>
    </submittedName>
</protein>
<dbReference type="OrthoDB" id="3365698at2759"/>
<feature type="region of interest" description="Disordered" evidence="1">
    <location>
        <begin position="329"/>
        <end position="356"/>
    </location>
</feature>
<dbReference type="Proteomes" id="UP000620124">
    <property type="component" value="Unassembled WGS sequence"/>
</dbReference>
<proteinExistence type="predicted"/>
<name>A0A8H7D228_9AGAR</name>
<dbReference type="EMBL" id="JACAZI010000007">
    <property type="protein sequence ID" value="KAF7356231.1"/>
    <property type="molecule type" value="Genomic_DNA"/>
</dbReference>
<comment type="caution">
    <text evidence="2">The sequence shown here is derived from an EMBL/GenBank/DDBJ whole genome shotgun (WGS) entry which is preliminary data.</text>
</comment>
<feature type="region of interest" description="Disordered" evidence="1">
    <location>
        <begin position="1"/>
        <end position="33"/>
    </location>
</feature>
<reference evidence="2" key="1">
    <citation type="submission" date="2020-05" db="EMBL/GenBank/DDBJ databases">
        <title>Mycena genomes resolve the evolution of fungal bioluminescence.</title>
        <authorList>
            <person name="Tsai I.J."/>
        </authorList>
    </citation>
    <scope>NUCLEOTIDE SEQUENCE</scope>
    <source>
        <strain evidence="2">CCC161011</strain>
    </source>
</reference>
<evidence type="ECO:0000313" key="2">
    <source>
        <dbReference type="EMBL" id="KAF7356231.1"/>
    </source>
</evidence>
<keyword evidence="3" id="KW-1185">Reference proteome</keyword>